<dbReference type="AlphaFoldDB" id="A0A9E2KNP5"/>
<dbReference type="PANTHER" id="PTHR43414">
    <property type="entry name" value="MULTIDRUG RESISTANCE PROTEIN MDTG"/>
    <property type="match status" value="1"/>
</dbReference>
<keyword evidence="4 7" id="KW-0812">Transmembrane</keyword>
<dbReference type="GO" id="GO:0005886">
    <property type="term" value="C:plasma membrane"/>
    <property type="evidence" value="ECO:0007669"/>
    <property type="project" value="UniProtKB-SubCell"/>
</dbReference>
<feature type="transmembrane region" description="Helical" evidence="7">
    <location>
        <begin position="309"/>
        <end position="332"/>
    </location>
</feature>
<evidence type="ECO:0000313" key="9">
    <source>
        <dbReference type="EMBL" id="MBU3827410.1"/>
    </source>
</evidence>
<feature type="transmembrane region" description="Helical" evidence="7">
    <location>
        <begin position="282"/>
        <end position="303"/>
    </location>
</feature>
<dbReference type="InterPro" id="IPR001958">
    <property type="entry name" value="Tet-R_TetA/multi-R_MdtG-like"/>
</dbReference>
<evidence type="ECO:0000256" key="3">
    <source>
        <dbReference type="ARBA" id="ARBA00022475"/>
    </source>
</evidence>
<evidence type="ECO:0000259" key="8">
    <source>
        <dbReference type="PROSITE" id="PS50850"/>
    </source>
</evidence>
<feature type="transmembrane region" description="Helical" evidence="7">
    <location>
        <begin position="44"/>
        <end position="64"/>
    </location>
</feature>
<keyword evidence="5 7" id="KW-1133">Transmembrane helix</keyword>
<evidence type="ECO:0000256" key="5">
    <source>
        <dbReference type="ARBA" id="ARBA00022989"/>
    </source>
</evidence>
<gene>
    <name evidence="9" type="ORF">IAA31_08010</name>
</gene>
<dbReference type="Pfam" id="PF07690">
    <property type="entry name" value="MFS_1"/>
    <property type="match status" value="1"/>
</dbReference>
<feature type="transmembrane region" description="Helical" evidence="7">
    <location>
        <begin position="218"/>
        <end position="240"/>
    </location>
</feature>
<keyword evidence="6 7" id="KW-0472">Membrane</keyword>
<keyword evidence="3" id="KW-1003">Cell membrane</keyword>
<dbReference type="PROSITE" id="PS50850">
    <property type="entry name" value="MFS"/>
    <property type="match status" value="1"/>
</dbReference>
<proteinExistence type="predicted"/>
<dbReference type="EMBL" id="JAHLFG010000088">
    <property type="protein sequence ID" value="MBU3827410.1"/>
    <property type="molecule type" value="Genomic_DNA"/>
</dbReference>
<comment type="subcellular location">
    <subcellularLocation>
        <location evidence="1">Cell membrane</location>
        <topology evidence="1">Multi-pass membrane protein</topology>
    </subcellularLocation>
</comment>
<feature type="domain" description="Major facilitator superfamily (MFS) profile" evidence="8">
    <location>
        <begin position="6"/>
        <end position="398"/>
    </location>
</feature>
<dbReference type="InterPro" id="IPR011701">
    <property type="entry name" value="MFS"/>
</dbReference>
<feature type="transmembrane region" description="Helical" evidence="7">
    <location>
        <begin position="76"/>
        <end position="94"/>
    </location>
</feature>
<dbReference type="Proteomes" id="UP000824150">
    <property type="component" value="Unassembled WGS sequence"/>
</dbReference>
<evidence type="ECO:0000256" key="2">
    <source>
        <dbReference type="ARBA" id="ARBA00022448"/>
    </source>
</evidence>
<dbReference type="PRINTS" id="PR01035">
    <property type="entry name" value="TCRTETA"/>
</dbReference>
<sequence>MRWQTRLWVFTCCIFFTSASYTMVVPFLPIYLLHIGATTDNVELWSAAVFSISFLIGGTMAPVWGKLADKQGQKLMAARSALLLCLAYSSGGIVQSPLQLLGMRVLQGFANGYLPSALSMISSTTPRERIGYALGVMQSSQLVGTVSGPLIGGILAHVLGIRASFFVAGAALLLIFVVTVLTPSDKSKTERAQAASAQQTSLFNDIKVSFKDRAIGELLLLFFAFNLVMVAIQPILSLFVAELSGGIDNDNVEILAGLACSLPPLVGAITAPFWGMFGQNKGFFLAMGLGFAGAGFFIFLQGFSPNITYLLITSVGLGLFIVGIVPSINALLTLNTPPEFRGRGFGMMTMSGQYGAMCGPLISGLIAHLLNLHTQFLLSGALLMLLSIYAFKRQGQERQRKLQGRLHGQD</sequence>
<dbReference type="PANTHER" id="PTHR43414:SF1">
    <property type="entry name" value="PEPTIDE PERMEASE"/>
    <property type="match status" value="1"/>
</dbReference>
<comment type="caution">
    <text evidence="9">The sequence shown here is derived from an EMBL/GenBank/DDBJ whole genome shotgun (WGS) entry which is preliminary data.</text>
</comment>
<evidence type="ECO:0000256" key="7">
    <source>
        <dbReference type="SAM" id="Phobius"/>
    </source>
</evidence>
<name>A0A9E2KNP5_9GAMM</name>
<dbReference type="InterPro" id="IPR036259">
    <property type="entry name" value="MFS_trans_sf"/>
</dbReference>
<dbReference type="SUPFAM" id="SSF103473">
    <property type="entry name" value="MFS general substrate transporter"/>
    <property type="match status" value="1"/>
</dbReference>
<dbReference type="GO" id="GO:0022857">
    <property type="term" value="F:transmembrane transporter activity"/>
    <property type="evidence" value="ECO:0007669"/>
    <property type="project" value="InterPro"/>
</dbReference>
<evidence type="ECO:0000256" key="6">
    <source>
        <dbReference type="ARBA" id="ARBA00023136"/>
    </source>
</evidence>
<feature type="transmembrane region" description="Helical" evidence="7">
    <location>
        <begin position="154"/>
        <end position="181"/>
    </location>
</feature>
<evidence type="ECO:0000256" key="1">
    <source>
        <dbReference type="ARBA" id="ARBA00004651"/>
    </source>
</evidence>
<evidence type="ECO:0000313" key="10">
    <source>
        <dbReference type="Proteomes" id="UP000824150"/>
    </source>
</evidence>
<dbReference type="InterPro" id="IPR020846">
    <property type="entry name" value="MFS_dom"/>
</dbReference>
<protein>
    <submittedName>
        <fullName evidence="9">MFS transporter</fullName>
    </submittedName>
</protein>
<dbReference type="Gene3D" id="1.20.1250.20">
    <property type="entry name" value="MFS general substrate transporter like domains"/>
    <property type="match status" value="2"/>
</dbReference>
<reference evidence="9" key="2">
    <citation type="submission" date="2021-04" db="EMBL/GenBank/DDBJ databases">
        <authorList>
            <person name="Gilroy R."/>
        </authorList>
    </citation>
    <scope>NUCLEOTIDE SEQUENCE</scope>
    <source>
        <strain evidence="9">687</strain>
    </source>
</reference>
<feature type="transmembrane region" description="Helical" evidence="7">
    <location>
        <begin position="344"/>
        <end position="366"/>
    </location>
</feature>
<feature type="transmembrane region" description="Helical" evidence="7">
    <location>
        <begin position="372"/>
        <end position="391"/>
    </location>
</feature>
<organism evidence="9 10">
    <name type="scientific">Candidatus Anaerobiospirillum merdipullorum</name>
    <dbReference type="NCBI Taxonomy" id="2838450"/>
    <lineage>
        <taxon>Bacteria</taxon>
        <taxon>Pseudomonadati</taxon>
        <taxon>Pseudomonadota</taxon>
        <taxon>Gammaproteobacteria</taxon>
        <taxon>Aeromonadales</taxon>
        <taxon>Succinivibrionaceae</taxon>
        <taxon>Anaerobiospirillum</taxon>
    </lineage>
</organism>
<accession>A0A9E2KNP5</accession>
<keyword evidence="2" id="KW-0813">Transport</keyword>
<evidence type="ECO:0000256" key="4">
    <source>
        <dbReference type="ARBA" id="ARBA00022692"/>
    </source>
</evidence>
<feature type="transmembrane region" description="Helical" evidence="7">
    <location>
        <begin position="7"/>
        <end position="32"/>
    </location>
</feature>
<reference evidence="9" key="1">
    <citation type="journal article" date="2021" name="PeerJ">
        <title>Extensive microbial diversity within the chicken gut microbiome revealed by metagenomics and culture.</title>
        <authorList>
            <person name="Gilroy R."/>
            <person name="Ravi A."/>
            <person name="Getino M."/>
            <person name="Pursley I."/>
            <person name="Horton D.L."/>
            <person name="Alikhan N.F."/>
            <person name="Baker D."/>
            <person name="Gharbi K."/>
            <person name="Hall N."/>
            <person name="Watson M."/>
            <person name="Adriaenssens E.M."/>
            <person name="Foster-Nyarko E."/>
            <person name="Jarju S."/>
            <person name="Secka A."/>
            <person name="Antonio M."/>
            <person name="Oren A."/>
            <person name="Chaudhuri R.R."/>
            <person name="La Ragione R."/>
            <person name="Hildebrand F."/>
            <person name="Pallen M.J."/>
        </authorList>
    </citation>
    <scope>NUCLEOTIDE SEQUENCE</scope>
    <source>
        <strain evidence="9">687</strain>
    </source>
</reference>
<feature type="transmembrane region" description="Helical" evidence="7">
    <location>
        <begin position="252"/>
        <end position="275"/>
    </location>
</feature>